<keyword evidence="8" id="KW-0961">Cell wall biogenesis/degradation</keyword>
<dbReference type="GO" id="GO:0016881">
    <property type="term" value="F:acid-amino acid ligase activity"/>
    <property type="evidence" value="ECO:0007669"/>
    <property type="project" value="InterPro"/>
</dbReference>
<dbReference type="GO" id="GO:0051301">
    <property type="term" value="P:cell division"/>
    <property type="evidence" value="ECO:0007669"/>
    <property type="project" value="UniProtKB-KW"/>
</dbReference>
<dbReference type="AlphaFoldDB" id="A0A1F8GTR7"/>
<keyword evidence="5" id="KW-0133">Cell shape</keyword>
<keyword evidence="3" id="KW-0547">Nucleotide-binding</keyword>
<dbReference type="Pfam" id="PF01225">
    <property type="entry name" value="Mur_ligase"/>
    <property type="match status" value="1"/>
</dbReference>
<dbReference type="GO" id="GO:0071555">
    <property type="term" value="P:cell wall organization"/>
    <property type="evidence" value="ECO:0007669"/>
    <property type="project" value="UniProtKB-KW"/>
</dbReference>
<dbReference type="InterPro" id="IPR004101">
    <property type="entry name" value="Mur_ligase_C"/>
</dbReference>
<protein>
    <recommendedName>
        <fullName evidence="14">UDP-N-acetylmuramate--L-alanine ligase</fullName>
    </recommendedName>
</protein>
<dbReference type="PANTHER" id="PTHR43445:SF3">
    <property type="entry name" value="UDP-N-ACETYLMURAMATE--L-ALANINE LIGASE"/>
    <property type="match status" value="1"/>
</dbReference>
<dbReference type="Pfam" id="PF02875">
    <property type="entry name" value="Mur_ligase_C"/>
    <property type="match status" value="1"/>
</dbReference>
<evidence type="ECO:0008006" key="14">
    <source>
        <dbReference type="Google" id="ProtNLM"/>
    </source>
</evidence>
<dbReference type="Gene3D" id="3.90.190.20">
    <property type="entry name" value="Mur ligase, C-terminal domain"/>
    <property type="match status" value="1"/>
</dbReference>
<evidence type="ECO:0000259" key="11">
    <source>
        <dbReference type="Pfam" id="PF08245"/>
    </source>
</evidence>
<evidence type="ECO:0000259" key="10">
    <source>
        <dbReference type="Pfam" id="PF02875"/>
    </source>
</evidence>
<feature type="domain" description="Mur ligase N-terminal catalytic" evidence="9">
    <location>
        <begin position="8"/>
        <end position="111"/>
    </location>
</feature>
<evidence type="ECO:0000313" key="13">
    <source>
        <dbReference type="Proteomes" id="UP000179047"/>
    </source>
</evidence>
<reference evidence="12 13" key="1">
    <citation type="journal article" date="2016" name="Nat. Commun.">
        <title>Thousands of microbial genomes shed light on interconnected biogeochemical processes in an aquifer system.</title>
        <authorList>
            <person name="Anantharaman K."/>
            <person name="Brown C.T."/>
            <person name="Hug L.A."/>
            <person name="Sharon I."/>
            <person name="Castelle C.J."/>
            <person name="Probst A.J."/>
            <person name="Thomas B.C."/>
            <person name="Singh A."/>
            <person name="Wilkins M.J."/>
            <person name="Karaoz U."/>
            <person name="Brodie E.L."/>
            <person name="Williams K.H."/>
            <person name="Hubbard S.S."/>
            <person name="Banfield J.F."/>
        </authorList>
    </citation>
    <scope>NUCLEOTIDE SEQUENCE [LARGE SCALE GENOMIC DNA]</scope>
</reference>
<proteinExistence type="predicted"/>
<dbReference type="InterPro" id="IPR000713">
    <property type="entry name" value="Mur_ligase_N"/>
</dbReference>
<evidence type="ECO:0000256" key="5">
    <source>
        <dbReference type="ARBA" id="ARBA00022960"/>
    </source>
</evidence>
<evidence type="ECO:0000256" key="6">
    <source>
        <dbReference type="ARBA" id="ARBA00022984"/>
    </source>
</evidence>
<dbReference type="GO" id="GO:0008360">
    <property type="term" value="P:regulation of cell shape"/>
    <property type="evidence" value="ECO:0007669"/>
    <property type="project" value="UniProtKB-KW"/>
</dbReference>
<dbReference type="Proteomes" id="UP000179047">
    <property type="component" value="Unassembled WGS sequence"/>
</dbReference>
<evidence type="ECO:0000256" key="4">
    <source>
        <dbReference type="ARBA" id="ARBA00022840"/>
    </source>
</evidence>
<dbReference type="InterPro" id="IPR050061">
    <property type="entry name" value="MurCDEF_pg_biosynth"/>
</dbReference>
<evidence type="ECO:0000256" key="3">
    <source>
        <dbReference type="ARBA" id="ARBA00022741"/>
    </source>
</evidence>
<dbReference type="GO" id="GO:0005524">
    <property type="term" value="F:ATP binding"/>
    <property type="evidence" value="ECO:0007669"/>
    <property type="project" value="UniProtKB-KW"/>
</dbReference>
<comment type="caution">
    <text evidence="12">The sequence shown here is derived from an EMBL/GenBank/DDBJ whole genome shotgun (WGS) entry which is preliminary data.</text>
</comment>
<feature type="domain" description="Mur ligase central" evidence="11">
    <location>
        <begin position="118"/>
        <end position="278"/>
    </location>
</feature>
<dbReference type="Pfam" id="PF08245">
    <property type="entry name" value="Mur_ligase_M"/>
    <property type="match status" value="1"/>
</dbReference>
<dbReference type="Gene3D" id="3.40.50.720">
    <property type="entry name" value="NAD(P)-binding Rossmann-like Domain"/>
    <property type="match status" value="1"/>
</dbReference>
<evidence type="ECO:0000313" key="12">
    <source>
        <dbReference type="EMBL" id="OGN28824.1"/>
    </source>
</evidence>
<dbReference type="SUPFAM" id="SSF51984">
    <property type="entry name" value="MurCD N-terminal domain"/>
    <property type="match status" value="1"/>
</dbReference>
<evidence type="ECO:0000259" key="9">
    <source>
        <dbReference type="Pfam" id="PF01225"/>
    </source>
</evidence>
<keyword evidence="7" id="KW-0131">Cell cycle</keyword>
<dbReference type="Gene3D" id="3.40.1190.10">
    <property type="entry name" value="Mur-like, catalytic domain"/>
    <property type="match status" value="1"/>
</dbReference>
<dbReference type="InterPro" id="IPR036615">
    <property type="entry name" value="Mur_ligase_C_dom_sf"/>
</dbReference>
<dbReference type="InterPro" id="IPR013221">
    <property type="entry name" value="Mur_ligase_cen"/>
</dbReference>
<dbReference type="PANTHER" id="PTHR43445">
    <property type="entry name" value="UDP-N-ACETYLMURAMATE--L-ALANINE LIGASE-RELATED"/>
    <property type="match status" value="1"/>
</dbReference>
<dbReference type="STRING" id="1802701.A3A33_03540"/>
<dbReference type="SUPFAM" id="SSF53623">
    <property type="entry name" value="MurD-like peptide ligases, catalytic domain"/>
    <property type="match status" value="1"/>
</dbReference>
<accession>A0A1F8GTR7</accession>
<keyword evidence="6" id="KW-0573">Peptidoglycan synthesis</keyword>
<keyword evidence="2" id="KW-0132">Cell division</keyword>
<dbReference type="EMBL" id="MGKP01000012">
    <property type="protein sequence ID" value="OGN28824.1"/>
    <property type="molecule type" value="Genomic_DNA"/>
</dbReference>
<dbReference type="SUPFAM" id="SSF53244">
    <property type="entry name" value="MurD-like peptide ligases, peptide-binding domain"/>
    <property type="match status" value="1"/>
</dbReference>
<keyword evidence="1" id="KW-0436">Ligase</keyword>
<gene>
    <name evidence="12" type="ORF">A3A33_03540</name>
</gene>
<sequence length="465" mass="51559">MQLKDLHKVHMIGIKGTGMSALALALSELGIRVSGSDSADSFLLLDQKNFDQAGITIATPFDKENLPTQASVPDAVITSTSHGSDNPEIIQAKKLEIPVLTYPEMLAMLTQSLPSYAVCGSHGKTTVTNWLAFVARDCGVPALVVGGPTSQQVLNIPVKNLSPGLSSKAYRSPTGRDSSVVISAEINDRFAEGSGRELFIFEADEYQNKLAMYNPRGVVLTNVELDHPDYFKTEAEYEQVFIDFVKRIPKDGWLVYCTDDARASAVAKHAICKKIPYSVPATKLDIALLGDHNQLNAQAVVWAAKELGLTDDQIATSLPKFHGAHRRMEKISDDPLIYDDYGHHPTEIRSTLRALRNTFRDKEIWTVFHPHTFTRTKKFLTEFGQSFKDSDHTIVLDIFESREANRTADITSLDVVYEIKKNGGDAYYLATFDQVAEFLKDKLNKNTLLLTIGAGDVWKLHSLLK</sequence>
<evidence type="ECO:0000256" key="7">
    <source>
        <dbReference type="ARBA" id="ARBA00023306"/>
    </source>
</evidence>
<organism evidence="12 13">
    <name type="scientific">Candidatus Yanofskybacteria bacterium RIFCSPLOWO2_01_FULL_49_25</name>
    <dbReference type="NCBI Taxonomy" id="1802701"/>
    <lineage>
        <taxon>Bacteria</taxon>
        <taxon>Candidatus Yanofskyibacteriota</taxon>
    </lineage>
</organism>
<dbReference type="GO" id="GO:0009252">
    <property type="term" value="P:peptidoglycan biosynthetic process"/>
    <property type="evidence" value="ECO:0007669"/>
    <property type="project" value="UniProtKB-KW"/>
</dbReference>
<dbReference type="InterPro" id="IPR036565">
    <property type="entry name" value="Mur-like_cat_sf"/>
</dbReference>
<name>A0A1F8GTR7_9BACT</name>
<evidence type="ECO:0000256" key="1">
    <source>
        <dbReference type="ARBA" id="ARBA00022598"/>
    </source>
</evidence>
<evidence type="ECO:0000256" key="2">
    <source>
        <dbReference type="ARBA" id="ARBA00022618"/>
    </source>
</evidence>
<feature type="domain" description="Mur ligase C-terminal" evidence="10">
    <location>
        <begin position="326"/>
        <end position="455"/>
    </location>
</feature>
<keyword evidence="4" id="KW-0067">ATP-binding</keyword>
<evidence type="ECO:0000256" key="8">
    <source>
        <dbReference type="ARBA" id="ARBA00023316"/>
    </source>
</evidence>